<gene>
    <name evidence="1" type="ORF">U472_07695</name>
</gene>
<evidence type="ECO:0000313" key="2">
    <source>
        <dbReference type="Proteomes" id="UP000093514"/>
    </source>
</evidence>
<protein>
    <submittedName>
        <fullName evidence="1">Uncharacterized protein</fullName>
    </submittedName>
</protein>
<dbReference type="InterPro" id="IPR015943">
    <property type="entry name" value="WD40/YVTN_repeat-like_dom_sf"/>
</dbReference>
<dbReference type="PANTHER" id="PTHR47197">
    <property type="entry name" value="PROTEIN NIRF"/>
    <property type="match status" value="1"/>
</dbReference>
<evidence type="ECO:0000313" key="1">
    <source>
        <dbReference type="EMBL" id="OCL27334.1"/>
    </source>
</evidence>
<accession>A0A1C0AAL6</accession>
<comment type="caution">
    <text evidence="1">The sequence shown here is derived from an EMBL/GenBank/DDBJ whole genome shotgun (WGS) entry which is preliminary data.</text>
</comment>
<dbReference type="Gene3D" id="2.130.10.10">
    <property type="entry name" value="YVTN repeat-like/Quinoprotein amine dehydrogenase"/>
    <property type="match status" value="2"/>
</dbReference>
<sequence>MELLSKNKLIILLVIIILILTGCNDSLVIDDFVIESEFYNKAGYFIGNTKVEFTIKLVQEVLIEGFNQGLDYKWSSNGGEILSQKQNKIIYLTPQIPGDYYISVIITDRKDQEINYKFPFAVRGSYPEKVTLKEVENRSIESGNLIRWSSYMKDDFYVYKILRSNNLYIDNNLEVIAEIGDPKLTSYIDYEIEGNQYYTYQIMVINKLGYFSLSNEKMIETWSKGIKEIAIEDNLIDIVKDPKRTRCYISNKGQKQLLVLDSKREKIIKRIQLDIIPKKLILSKDNNFIFTFSPDSKQLIQIDLITWKIHKYNFDEKIIDVAIGNKYAYLNVKGEYNLLKLDIKEKKIDDRFKLSNKGRLLSVERVIFIRDKYLLIDEVFGDVLIYSLDDLSQPISNLGILSIKKLILSSLEEKDLLYIITEYPDYVKVVGIDKDFNLNFIENLTTDSYPRDFAFDNQNNLLFVVGDDKSIYTFSIKDNTLVDRVSLKNYIYQIDLDIDNKKIYLLTSSSKLTKNNIVIINYE</sequence>
<dbReference type="EMBL" id="LWDV01000008">
    <property type="protein sequence ID" value="OCL27334.1"/>
    <property type="molecule type" value="Genomic_DNA"/>
</dbReference>
<dbReference type="RefSeq" id="WP_068717109.1">
    <property type="nucleotide sequence ID" value="NZ_LWDV01000008.1"/>
</dbReference>
<proteinExistence type="predicted"/>
<dbReference type="SUPFAM" id="SSF50969">
    <property type="entry name" value="YVTN repeat-like/Quinoprotein amine dehydrogenase"/>
    <property type="match status" value="1"/>
</dbReference>
<dbReference type="InterPro" id="IPR051200">
    <property type="entry name" value="Host-pathogen_enzymatic-act"/>
</dbReference>
<dbReference type="InterPro" id="IPR011044">
    <property type="entry name" value="Quino_amine_DH_bsu"/>
</dbReference>
<keyword evidence="2" id="KW-1185">Reference proteome</keyword>
<dbReference type="OrthoDB" id="2111275at2"/>
<dbReference type="PANTHER" id="PTHR47197:SF3">
    <property type="entry name" value="DIHYDRO-HEME D1 DEHYDROGENASE"/>
    <property type="match status" value="1"/>
</dbReference>
<reference evidence="1 2" key="2">
    <citation type="submission" date="2016-08" db="EMBL/GenBank/DDBJ databases">
        <title>Orenia metallireducens sp. nov. strain Z6, a Novel Metal-reducing Firmicute from the Deep Subsurface.</title>
        <authorList>
            <person name="Maxim B.I."/>
            <person name="Kenneth K."/>
            <person name="Flynn T.M."/>
            <person name="Oloughlin E.J."/>
            <person name="Locke R.A."/>
            <person name="Weber J.R."/>
            <person name="Egan S.M."/>
            <person name="Mackie R.I."/>
            <person name="Cann I.K."/>
        </authorList>
    </citation>
    <scope>NUCLEOTIDE SEQUENCE [LARGE SCALE GENOMIC DNA]</scope>
    <source>
        <strain evidence="1 2">Z6</strain>
    </source>
</reference>
<dbReference type="Proteomes" id="UP000093514">
    <property type="component" value="Unassembled WGS sequence"/>
</dbReference>
<dbReference type="PROSITE" id="PS51257">
    <property type="entry name" value="PROKAR_LIPOPROTEIN"/>
    <property type="match status" value="1"/>
</dbReference>
<dbReference type="AlphaFoldDB" id="A0A1C0AAL6"/>
<name>A0A1C0AAL6_9FIRM</name>
<reference evidence="2" key="1">
    <citation type="submission" date="2016-07" db="EMBL/GenBank/DDBJ databases">
        <authorList>
            <person name="Florea S."/>
            <person name="Webb J.S."/>
            <person name="Jaromczyk J."/>
            <person name="Schardl C.L."/>
        </authorList>
    </citation>
    <scope>NUCLEOTIDE SEQUENCE [LARGE SCALE GENOMIC DNA]</scope>
    <source>
        <strain evidence="2">Z6</strain>
    </source>
</reference>
<organism evidence="1 2">
    <name type="scientific">Orenia metallireducens</name>
    <dbReference type="NCBI Taxonomy" id="1413210"/>
    <lineage>
        <taxon>Bacteria</taxon>
        <taxon>Bacillati</taxon>
        <taxon>Bacillota</taxon>
        <taxon>Clostridia</taxon>
        <taxon>Halanaerobiales</taxon>
        <taxon>Halobacteroidaceae</taxon>
        <taxon>Orenia</taxon>
    </lineage>
</organism>